<sequence length="326" mass="36475">MPPRQDKTRAELERLKLMELQELSEKNLVESSDTGATMIERLMACSQSESMAPSGKGKEPATPESLDDTCGAIEVTTSGIRDQTSMIEEAHKALEDVPEEEELDVEYDPLTAGNRGGISWAAFPRRLEMFEAKLASIQMELDSTKMVVDEHGKRLSSLDTRIGDLSISADAYKNIRHNFIDMYVRSTTSGMATRTRKQTQEGKGAVHGGDAHVDANLYRDGQERNDFQYLKSSHMETINVLNIHAGIKADQGESMNPRFYGLFDDFINAWENFGYAINYLEESAKDSHAAAVNKAYWALHEFLENEEWRKGEEAPKRGRAAGEGRA</sequence>
<accession>A0A2T6ZM56</accession>
<proteinExistence type="predicted"/>
<organism evidence="2 3">
    <name type="scientific">Tuber borchii</name>
    <name type="common">White truffle</name>
    <dbReference type="NCBI Taxonomy" id="42251"/>
    <lineage>
        <taxon>Eukaryota</taxon>
        <taxon>Fungi</taxon>
        <taxon>Dikarya</taxon>
        <taxon>Ascomycota</taxon>
        <taxon>Pezizomycotina</taxon>
        <taxon>Pezizomycetes</taxon>
        <taxon>Pezizales</taxon>
        <taxon>Tuberaceae</taxon>
        <taxon>Tuber</taxon>
    </lineage>
</organism>
<name>A0A2T6ZM56_TUBBO</name>
<feature type="region of interest" description="Disordered" evidence="1">
    <location>
        <begin position="47"/>
        <end position="67"/>
    </location>
</feature>
<comment type="caution">
    <text evidence="2">The sequence shown here is derived from an EMBL/GenBank/DDBJ whole genome shotgun (WGS) entry which is preliminary data.</text>
</comment>
<dbReference type="AlphaFoldDB" id="A0A2T6ZM56"/>
<gene>
    <name evidence="2" type="ORF">B9Z19DRAFT_1194630</name>
</gene>
<protein>
    <submittedName>
        <fullName evidence="2">Uncharacterized protein</fullName>
    </submittedName>
</protein>
<evidence type="ECO:0000313" key="3">
    <source>
        <dbReference type="Proteomes" id="UP000244722"/>
    </source>
</evidence>
<reference evidence="2 3" key="1">
    <citation type="submission" date="2017-04" db="EMBL/GenBank/DDBJ databases">
        <title>Draft genome sequence of Tuber borchii Vittad., a whitish edible truffle.</title>
        <authorList>
            <consortium name="DOE Joint Genome Institute"/>
            <person name="Murat C."/>
            <person name="Kuo A."/>
            <person name="Barry K.W."/>
            <person name="Clum A."/>
            <person name="Dockter R.B."/>
            <person name="Fauchery L."/>
            <person name="Iotti M."/>
            <person name="Kohler A."/>
            <person name="Labutti K."/>
            <person name="Lindquist E.A."/>
            <person name="Lipzen A."/>
            <person name="Ohm R.A."/>
            <person name="Wang M."/>
            <person name="Grigoriev I.V."/>
            <person name="Zambonelli A."/>
            <person name="Martin F.M."/>
        </authorList>
    </citation>
    <scope>NUCLEOTIDE SEQUENCE [LARGE SCALE GENOMIC DNA]</scope>
    <source>
        <strain evidence="2 3">Tbo3840</strain>
    </source>
</reference>
<dbReference type="Proteomes" id="UP000244722">
    <property type="component" value="Unassembled WGS sequence"/>
</dbReference>
<evidence type="ECO:0000256" key="1">
    <source>
        <dbReference type="SAM" id="MobiDB-lite"/>
    </source>
</evidence>
<dbReference type="EMBL" id="NESQ01000183">
    <property type="protein sequence ID" value="PUU76563.1"/>
    <property type="molecule type" value="Genomic_DNA"/>
</dbReference>
<dbReference type="OrthoDB" id="5397805at2759"/>
<dbReference type="STRING" id="42251.A0A2T6ZM56"/>
<keyword evidence="3" id="KW-1185">Reference proteome</keyword>
<evidence type="ECO:0000313" key="2">
    <source>
        <dbReference type="EMBL" id="PUU76563.1"/>
    </source>
</evidence>